<dbReference type="KEGG" id="fsn:GS03_01302"/>
<dbReference type="InterPro" id="IPR032675">
    <property type="entry name" value="LRR_dom_sf"/>
</dbReference>
<dbReference type="InterPro" id="IPR026444">
    <property type="entry name" value="Secre_tail"/>
</dbReference>
<protein>
    <submittedName>
        <fullName evidence="7">Uncharacterized protein</fullName>
    </submittedName>
</protein>
<feature type="domain" description="Secretion system C-terminal sorting" evidence="5">
    <location>
        <begin position="922"/>
        <end position="990"/>
    </location>
</feature>
<keyword evidence="8" id="KW-1185">Reference proteome</keyword>
<dbReference type="GO" id="GO:0035591">
    <property type="term" value="F:signaling adaptor activity"/>
    <property type="evidence" value="ECO:0007669"/>
    <property type="project" value="TreeGrafter"/>
</dbReference>
<dbReference type="OrthoDB" id="1110367at2"/>
<proteinExistence type="predicted"/>
<dbReference type="RefSeq" id="WP_136151741.1">
    <property type="nucleotide sequence ID" value="NZ_CP038810.1"/>
</dbReference>
<dbReference type="PANTHER" id="PTHR47566">
    <property type="match status" value="1"/>
</dbReference>
<dbReference type="InterPro" id="IPR052574">
    <property type="entry name" value="CDIRP"/>
</dbReference>
<dbReference type="EMBL" id="CP038810">
    <property type="protein sequence ID" value="QBZ97804.1"/>
    <property type="molecule type" value="Genomic_DNA"/>
</dbReference>
<feature type="chain" id="PRO_5020570296" evidence="4">
    <location>
        <begin position="28"/>
        <end position="992"/>
    </location>
</feature>
<sequence>MKTNTIISQPMRTITLLLLFVTGLAFAQPVINTPPPLQMCDYNNDNFEVWDLTLNIPIIINGNPNLSVTFHETQTDAETGGNPITNPTAFANIIPIGQIIWVRVTDPIDPIPAITSFELVFMPTPTVNTPPNMTYVDIPFDGQATFDLTTQNNIITSDVGTTIAYYHDLPSAQAQVNQIINEAAYTNSSNPENIYARVQNVNGCSAIVSFQLIVTNPDIVYIPDPNFKWELVFGNIATDATSNPVVLDVNGDGEIQVTEALLAHRLDPINIATTTFEGIKSFLNLEVFYTPTGCNIETLDVSGLQNLRDFQCQYNQIHNLNVSNCPALERLFCGGNYWINTLDLSGKPNLRNVWCEQNQISSLDVTGAPLLQYLSCRNNNLSTLDLSNNTALTDLNCGANPMTSLDVSNCTNLVNFHCAAAPITSLNMTGLTSIVDLNVRYTNLTSIDVSAFAGLTSINCDGNLFTELDLSHNPVLCGVQCSNSNTLNYLNIKNGGVCNAVSMISANPNLQFVCADEDEVDYYQTLFISQGFSTIVTSYCSFVPGGNFNTITGNIIFDGNGDGCDAGDAPQPLIKININDGTNTGDTFTNATGNYSFYTQDGNFTITPQIENPTWFTFSPVTATIPFADNLNHTITQNFCLAPNGIHRDVEMVIQPLTTARPGFNATYKLTYKNKGNQTSPVFLNFSYNDTLLDFVSSSVTPTATSSGHLAWTVMGLQPFQSGSVLITLNLSPASNIGDILTFTSFIDITTDENWDDNAFTLDQTVVGSYDPNAIICFEGDLLPVTEIGKYLHYGVTFENTGNYAAENVVVKDVIDITKYDINSLQVLGTSHQSYIKITGNTVEFVFQNIQLAAATGTPPVGGHGDVLFKIKSKNSLVNGDYVSKTAKIYFDYNAPINTNDAQTTFATLNNPIHEFDNSVKVYPNPTHSLINISSNSTIQSVSLYDIQGRLLETDLANSNEVSFDISGKSNGVYFLKITSDKGSKVEKVVKE</sequence>
<evidence type="ECO:0000259" key="6">
    <source>
        <dbReference type="Pfam" id="PF24595"/>
    </source>
</evidence>
<name>A0A4V1CC05_9FLAO</name>
<evidence type="ECO:0000256" key="3">
    <source>
        <dbReference type="ARBA" id="ARBA00022737"/>
    </source>
</evidence>
<dbReference type="AlphaFoldDB" id="A0A4V1CC05"/>
<keyword evidence="2 4" id="KW-0732">Signal</keyword>
<dbReference type="PANTHER" id="PTHR47566:SF1">
    <property type="entry name" value="PROTEIN NUD1"/>
    <property type="match status" value="1"/>
</dbReference>
<dbReference type="InterPro" id="IPR055353">
    <property type="entry name" value="DUF7619"/>
</dbReference>
<gene>
    <name evidence="7" type="ORF">GS03_01302</name>
</gene>
<evidence type="ECO:0000259" key="5">
    <source>
        <dbReference type="Pfam" id="PF18962"/>
    </source>
</evidence>
<dbReference type="InterPro" id="IPR047589">
    <property type="entry name" value="DUF11_rpt"/>
</dbReference>
<evidence type="ECO:0000256" key="2">
    <source>
        <dbReference type="ARBA" id="ARBA00022729"/>
    </source>
</evidence>
<feature type="signal peptide" evidence="4">
    <location>
        <begin position="1"/>
        <end position="27"/>
    </location>
</feature>
<evidence type="ECO:0000313" key="8">
    <source>
        <dbReference type="Proteomes" id="UP000296862"/>
    </source>
</evidence>
<evidence type="ECO:0000313" key="7">
    <source>
        <dbReference type="EMBL" id="QBZ97804.1"/>
    </source>
</evidence>
<keyword evidence="1" id="KW-0433">Leucine-rich repeat</keyword>
<dbReference type="Pfam" id="PF18962">
    <property type="entry name" value="Por_Secre_tail"/>
    <property type="match status" value="1"/>
</dbReference>
<keyword evidence="3" id="KW-0677">Repeat</keyword>
<organism evidence="7 8">
    <name type="scientific">Flavobacterium sangjuense</name>
    <dbReference type="NCBI Taxonomy" id="2518177"/>
    <lineage>
        <taxon>Bacteria</taxon>
        <taxon>Pseudomonadati</taxon>
        <taxon>Bacteroidota</taxon>
        <taxon>Flavobacteriia</taxon>
        <taxon>Flavobacteriales</taxon>
        <taxon>Flavobacteriaceae</taxon>
        <taxon>Flavobacterium</taxon>
    </lineage>
</organism>
<dbReference type="Pfam" id="PF24595">
    <property type="entry name" value="DUF7619"/>
    <property type="match status" value="1"/>
</dbReference>
<dbReference type="Gene3D" id="3.80.10.10">
    <property type="entry name" value="Ribonuclease Inhibitor"/>
    <property type="match status" value="1"/>
</dbReference>
<evidence type="ECO:0000256" key="1">
    <source>
        <dbReference type="ARBA" id="ARBA00022614"/>
    </source>
</evidence>
<dbReference type="Proteomes" id="UP000296862">
    <property type="component" value="Chromosome"/>
</dbReference>
<evidence type="ECO:0000256" key="4">
    <source>
        <dbReference type="SAM" id="SignalP"/>
    </source>
</evidence>
<dbReference type="SUPFAM" id="SSF52058">
    <property type="entry name" value="L domain-like"/>
    <property type="match status" value="1"/>
</dbReference>
<dbReference type="InterPro" id="IPR008969">
    <property type="entry name" value="CarboxyPept-like_regulatory"/>
</dbReference>
<dbReference type="SUPFAM" id="SSF49464">
    <property type="entry name" value="Carboxypeptidase regulatory domain-like"/>
    <property type="match status" value="1"/>
</dbReference>
<feature type="domain" description="DUF7619" evidence="6">
    <location>
        <begin position="771"/>
        <end position="905"/>
    </location>
</feature>
<dbReference type="NCBIfam" id="TIGR04183">
    <property type="entry name" value="Por_Secre_tail"/>
    <property type="match status" value="1"/>
</dbReference>
<reference evidence="7 8" key="1">
    <citation type="submission" date="2019-04" db="EMBL/GenBank/DDBJ databases">
        <title>Flavobacterium sp. GS03.</title>
        <authorList>
            <person name="Kim H."/>
        </authorList>
    </citation>
    <scope>NUCLEOTIDE SEQUENCE [LARGE SCALE GENOMIC DNA]</scope>
    <source>
        <strain evidence="7 8">GS03</strain>
    </source>
</reference>
<dbReference type="NCBIfam" id="TIGR01451">
    <property type="entry name" value="B_ant_repeat"/>
    <property type="match status" value="1"/>
</dbReference>
<accession>A0A4V1CC05</accession>